<dbReference type="InterPro" id="IPR002177">
    <property type="entry name" value="DPS_DNA-bd"/>
</dbReference>
<evidence type="ECO:0000256" key="2">
    <source>
        <dbReference type="RuleBase" id="RU003875"/>
    </source>
</evidence>
<dbReference type="GO" id="GO:0016722">
    <property type="term" value="F:oxidoreductase activity, acting on metal ions"/>
    <property type="evidence" value="ECO:0007669"/>
    <property type="project" value="InterPro"/>
</dbReference>
<comment type="similarity">
    <text evidence="1 2">Belongs to the Dps family.</text>
</comment>
<sequence>MLNGDFFVDKHAFTVKTENGSDSAFYRRKVKIFARPAVDNYNEGVVVTDVTKNEVFKMKYQKTKEVLNQLVADLSQMAMVIHQTHWYMRGTNFLKLHPLMDEFMDEINAQLDVISERLITLDGEPFSTLREMADHTGIKDEKGTFGKGTPERLATLVKDYRYLEELYQKGIEVSDEEKDYSTQDIFIGFKTEIEKKIWMIQAELNEAPEIDA</sequence>
<dbReference type="PROSITE" id="PS00818">
    <property type="entry name" value="DPS_1"/>
    <property type="match status" value="1"/>
</dbReference>
<evidence type="ECO:0000256" key="1">
    <source>
        <dbReference type="ARBA" id="ARBA00009497"/>
    </source>
</evidence>
<dbReference type="EMBL" id="JHAJ01000003">
    <property type="protein sequence ID" value="KLA47480.1"/>
    <property type="molecule type" value="Genomic_DNA"/>
</dbReference>
<feature type="domain" description="Ferritin/DPS" evidence="3">
    <location>
        <begin position="65"/>
        <end position="207"/>
    </location>
</feature>
<dbReference type="InterPro" id="IPR023188">
    <property type="entry name" value="DPS_DNA-bd_CS"/>
</dbReference>
<accession>A0A0G8GE49</accession>
<dbReference type="Proteomes" id="UP000035618">
    <property type="component" value="Unassembled WGS sequence"/>
</dbReference>
<gene>
    <name evidence="4" type="ORF">LRB_1357</name>
</gene>
<dbReference type="PANTHER" id="PTHR42932:SF1">
    <property type="entry name" value="GENERAL STRESS PROTEIN 20U"/>
    <property type="match status" value="1"/>
</dbReference>
<dbReference type="InterPro" id="IPR009078">
    <property type="entry name" value="Ferritin-like_SF"/>
</dbReference>
<comment type="caution">
    <text evidence="4">The sequence shown here is derived from an EMBL/GenBank/DDBJ whole genome shotgun (WGS) entry which is preliminary data.</text>
</comment>
<dbReference type="Pfam" id="PF00210">
    <property type="entry name" value="Ferritin"/>
    <property type="match status" value="1"/>
</dbReference>
<evidence type="ECO:0000259" key="3">
    <source>
        <dbReference type="Pfam" id="PF00210"/>
    </source>
</evidence>
<dbReference type="CDD" id="cd01043">
    <property type="entry name" value="DPS"/>
    <property type="match status" value="1"/>
</dbReference>
<evidence type="ECO:0000313" key="4">
    <source>
        <dbReference type="EMBL" id="KLA47480.1"/>
    </source>
</evidence>
<proteinExistence type="inferred from homology"/>
<name>A0A0G8GE49_9LACO</name>
<dbReference type="SUPFAM" id="SSF47240">
    <property type="entry name" value="Ferritin-like"/>
    <property type="match status" value="1"/>
</dbReference>
<dbReference type="GO" id="GO:0008199">
    <property type="term" value="F:ferric iron binding"/>
    <property type="evidence" value="ECO:0007669"/>
    <property type="project" value="InterPro"/>
</dbReference>
<organism evidence="4 5">
    <name type="scientific">Ligilactobacillus ruminis</name>
    <dbReference type="NCBI Taxonomy" id="1623"/>
    <lineage>
        <taxon>Bacteria</taxon>
        <taxon>Bacillati</taxon>
        <taxon>Bacillota</taxon>
        <taxon>Bacilli</taxon>
        <taxon>Lactobacillales</taxon>
        <taxon>Lactobacillaceae</taxon>
        <taxon>Ligilactobacillus</taxon>
    </lineage>
</organism>
<protein>
    <submittedName>
        <fullName evidence="4">Ferritin, Dps family protein</fullName>
    </submittedName>
</protein>
<dbReference type="Gene3D" id="1.20.1260.10">
    <property type="match status" value="1"/>
</dbReference>
<dbReference type="InterPro" id="IPR012347">
    <property type="entry name" value="Ferritin-like"/>
</dbReference>
<dbReference type="InterPro" id="IPR008331">
    <property type="entry name" value="Ferritin_DPS_dom"/>
</dbReference>
<dbReference type="AlphaFoldDB" id="A0A0G8GE49"/>
<dbReference type="PRINTS" id="PR01346">
    <property type="entry name" value="HELNAPAPROT"/>
</dbReference>
<evidence type="ECO:0000313" key="5">
    <source>
        <dbReference type="Proteomes" id="UP000035618"/>
    </source>
</evidence>
<reference evidence="4 5" key="1">
    <citation type="journal article" date="2015" name="BMC Microbiol.">
        <title>Lactobacillus ruminis strains cluster according to their mammalian gut source.</title>
        <authorList>
            <person name="O' Donnell M.M."/>
            <person name="Harris H.M."/>
            <person name="Lynch D.B."/>
            <person name="Ross R.P."/>
            <person name="O'Toole P.W."/>
        </authorList>
    </citation>
    <scope>NUCLEOTIDE SEQUENCE [LARGE SCALE GENOMIC DNA]</scope>
    <source>
        <strain evidence="4 5">ATCC 27780</strain>
    </source>
</reference>
<dbReference type="PANTHER" id="PTHR42932">
    <property type="entry name" value="GENERAL STRESS PROTEIN 20U"/>
    <property type="match status" value="1"/>
</dbReference>